<evidence type="ECO:0000313" key="3">
    <source>
        <dbReference type="EMBL" id="KAL3633064.1"/>
    </source>
</evidence>
<feature type="binding site" evidence="1">
    <location>
        <position position="80"/>
    </location>
    <ligand>
        <name>ATP</name>
        <dbReference type="ChEBI" id="CHEBI:30616"/>
    </ligand>
</feature>
<keyword evidence="1" id="KW-0547">Nucleotide-binding</keyword>
<evidence type="ECO:0000313" key="4">
    <source>
        <dbReference type="Proteomes" id="UP001632038"/>
    </source>
</evidence>
<dbReference type="GO" id="GO:0005524">
    <property type="term" value="F:ATP binding"/>
    <property type="evidence" value="ECO:0007669"/>
    <property type="project" value="UniProtKB-UniRule"/>
</dbReference>
<dbReference type="EMBL" id="JAVIJP010000032">
    <property type="protein sequence ID" value="KAL3633064.1"/>
    <property type="molecule type" value="Genomic_DNA"/>
</dbReference>
<dbReference type="PROSITE" id="PS00107">
    <property type="entry name" value="PROTEIN_KINASE_ATP"/>
    <property type="match status" value="1"/>
</dbReference>
<dbReference type="InterPro" id="IPR000719">
    <property type="entry name" value="Prot_kinase_dom"/>
</dbReference>
<dbReference type="Pfam" id="PF07714">
    <property type="entry name" value="PK_Tyr_Ser-Thr"/>
    <property type="match status" value="1"/>
</dbReference>
<dbReference type="SUPFAM" id="SSF56112">
    <property type="entry name" value="Protein kinase-like (PK-like)"/>
    <property type="match status" value="1"/>
</dbReference>
<dbReference type="Gene3D" id="1.10.510.10">
    <property type="entry name" value="Transferase(Phosphotransferase) domain 1"/>
    <property type="match status" value="1"/>
</dbReference>
<dbReference type="InterPro" id="IPR053293">
    <property type="entry name" value="OCM_Kinase"/>
</dbReference>
<dbReference type="InterPro" id="IPR001245">
    <property type="entry name" value="Ser-Thr/Tyr_kinase_cat_dom"/>
</dbReference>
<keyword evidence="4" id="KW-1185">Reference proteome</keyword>
<reference evidence="4" key="1">
    <citation type="journal article" date="2024" name="IScience">
        <title>Strigolactones Initiate the Formation of Haustorium-like Structures in Castilleja.</title>
        <authorList>
            <person name="Buerger M."/>
            <person name="Peterson D."/>
            <person name="Chory J."/>
        </authorList>
    </citation>
    <scope>NUCLEOTIDE SEQUENCE [LARGE SCALE GENOMIC DNA]</scope>
</reference>
<dbReference type="InterPro" id="IPR017441">
    <property type="entry name" value="Protein_kinase_ATP_BS"/>
</dbReference>
<evidence type="ECO:0000256" key="1">
    <source>
        <dbReference type="PROSITE-ProRule" id="PRU10141"/>
    </source>
</evidence>
<keyword evidence="1" id="KW-0067">ATP-binding</keyword>
<dbReference type="Proteomes" id="UP001632038">
    <property type="component" value="Unassembled WGS sequence"/>
</dbReference>
<dbReference type="AlphaFoldDB" id="A0ABD3CVE4"/>
<proteinExistence type="predicted"/>
<protein>
    <recommendedName>
        <fullName evidence="2">Protein kinase domain-containing protein</fullName>
    </recommendedName>
</protein>
<dbReference type="CDD" id="cd14014">
    <property type="entry name" value="STKc_PknB_like"/>
    <property type="match status" value="1"/>
</dbReference>
<accession>A0ABD3CVE4</accession>
<name>A0ABD3CVE4_9LAMI</name>
<dbReference type="PROSITE" id="PS50011">
    <property type="entry name" value="PROTEIN_KINASE_DOM"/>
    <property type="match status" value="1"/>
</dbReference>
<dbReference type="PANTHER" id="PTHR47209">
    <property type="entry name" value="OS06G0639500 PROTEIN"/>
    <property type="match status" value="1"/>
</dbReference>
<dbReference type="InterPro" id="IPR011009">
    <property type="entry name" value="Kinase-like_dom_sf"/>
</dbReference>
<organism evidence="3 4">
    <name type="scientific">Castilleja foliolosa</name>
    <dbReference type="NCBI Taxonomy" id="1961234"/>
    <lineage>
        <taxon>Eukaryota</taxon>
        <taxon>Viridiplantae</taxon>
        <taxon>Streptophyta</taxon>
        <taxon>Embryophyta</taxon>
        <taxon>Tracheophyta</taxon>
        <taxon>Spermatophyta</taxon>
        <taxon>Magnoliopsida</taxon>
        <taxon>eudicotyledons</taxon>
        <taxon>Gunneridae</taxon>
        <taxon>Pentapetalae</taxon>
        <taxon>asterids</taxon>
        <taxon>lamiids</taxon>
        <taxon>Lamiales</taxon>
        <taxon>Orobanchaceae</taxon>
        <taxon>Pedicularideae</taxon>
        <taxon>Castillejinae</taxon>
        <taxon>Castilleja</taxon>
    </lineage>
</organism>
<gene>
    <name evidence="3" type="ORF">CASFOL_026048</name>
</gene>
<comment type="caution">
    <text evidence="3">The sequence shown here is derived from an EMBL/GenBank/DDBJ whole genome shotgun (WGS) entry which is preliminary data.</text>
</comment>
<sequence length="623" mass="70081">MTDQIKEILAVSPFDYELYEGDPDKLKTVDAIPAQPDSYIDPSSLKLKYRIGHGHFGDVWLATHHQSGKDYEEHHEVAVKMIHHINEDYVNEFLRKFEELWVNSKLRKLHCVCWLHGISVIMGKVSIVMKSYEGSIGDRLAHVEGGKLPLQDVLRYGIELAKGVQQLHQIGVLLLNLKANNFLLDNQDHLVLGDFGVPKLLLGIPWRDPDLALRLGTPNYMAPEQWQPGVRGPISHETDSWGLACSVIEMLTGSQPWFGQSVKDIYQAVVVRKEKPHVPNGLPPEVEDVLKGCFEYDFRNRPLMPDILKAFERSRHAVGTDGSSSGLASGPYMDKSNCSGYNNNKWLLSKDHLQIGDAVRSRKTLYTYKPPSPSIAEGIVVGLDKETEKDIFVFVQIPNNLSHLKLNASSLERVTFGFASGDWVRLNKESREYLSLGILHYITRDGFVAAGILGLETLWRGHCSEIRKVEPFLVGQFVRLKADITSPRFKWPCKRGGVWTSGKICSILPNGCLEVNFPGRLVFGVESNVFLADPEEVECVSFDTCSGVVEKYGFIEDFHWAVRPITVVFGLITAVKFGTFVGKSVGKMSNKRERVEKRDEGGKSGWLRNRLNVKNILFKEKAP</sequence>
<evidence type="ECO:0000259" key="2">
    <source>
        <dbReference type="PROSITE" id="PS50011"/>
    </source>
</evidence>
<dbReference type="PANTHER" id="PTHR47209:SF10">
    <property type="entry name" value="E3 UBIQUITIN-PROTEIN LIGASE KEG-LIKE"/>
    <property type="match status" value="1"/>
</dbReference>
<feature type="domain" description="Protein kinase" evidence="2">
    <location>
        <begin position="45"/>
        <end position="319"/>
    </location>
</feature>
<dbReference type="Gene3D" id="3.30.200.20">
    <property type="entry name" value="Phosphorylase Kinase, domain 1"/>
    <property type="match status" value="1"/>
</dbReference>